<dbReference type="SUPFAM" id="SSF56752">
    <property type="entry name" value="D-aminoacid aminotransferase-like PLP-dependent enzymes"/>
    <property type="match status" value="1"/>
</dbReference>
<protein>
    <submittedName>
        <fullName evidence="1">4-amino-4-deoxychorismate lyase</fullName>
    </submittedName>
</protein>
<dbReference type="Pfam" id="PF01063">
    <property type="entry name" value="Aminotran_4"/>
    <property type="match status" value="1"/>
</dbReference>
<dbReference type="eggNOG" id="COG0115">
    <property type="taxonomic scope" value="Bacteria"/>
</dbReference>
<proteinExistence type="predicted"/>
<dbReference type="InterPro" id="IPR036038">
    <property type="entry name" value="Aminotransferase-like"/>
</dbReference>
<dbReference type="InterPro" id="IPR001544">
    <property type="entry name" value="Aminotrans_IV"/>
</dbReference>
<evidence type="ECO:0000313" key="2">
    <source>
        <dbReference type="Proteomes" id="UP000184192"/>
    </source>
</evidence>
<keyword evidence="1" id="KW-0456">Lyase</keyword>
<dbReference type="RefSeq" id="WP_025833901.1">
    <property type="nucleotide sequence ID" value="NZ_FQZN01000013.1"/>
</dbReference>
<sequence>MCRFIETIQVRDGELRNLTHHNRRMNETRKAVFGVSEQLDIRRYAEGCPVHGIHKCRVVYDREICEVAFSPYIMRPVHSLRLAYSDTVDYHYKSTDRKELEALYSLRGNQDDVLIVRDHLLTDTSIANVALEKEGVWYTPATPLLKGTKRAWLLEQGLLAECNIPADDIYSYSRIALFNAMIDFGFLFLDINRDTVIHI</sequence>
<dbReference type="InterPro" id="IPR043131">
    <property type="entry name" value="BCAT-like_N"/>
</dbReference>
<dbReference type="GO" id="GO:0016829">
    <property type="term" value="F:lyase activity"/>
    <property type="evidence" value="ECO:0007669"/>
    <property type="project" value="UniProtKB-KW"/>
</dbReference>
<dbReference type="Gene3D" id="3.30.470.10">
    <property type="match status" value="1"/>
</dbReference>
<gene>
    <name evidence="1" type="ORF">SAMN05444350_11332</name>
</gene>
<reference evidence="2" key="1">
    <citation type="submission" date="2016-11" db="EMBL/GenBank/DDBJ databases">
        <authorList>
            <person name="Varghese N."/>
            <person name="Submissions S."/>
        </authorList>
    </citation>
    <scope>NUCLEOTIDE SEQUENCE [LARGE SCALE GENOMIC DNA]</scope>
    <source>
        <strain evidence="2">DSM 26884</strain>
    </source>
</reference>
<dbReference type="Proteomes" id="UP000184192">
    <property type="component" value="Unassembled WGS sequence"/>
</dbReference>
<dbReference type="GeneID" id="92712406"/>
<dbReference type="Gene3D" id="3.20.10.10">
    <property type="entry name" value="D-amino Acid Aminotransferase, subunit A, domain 2"/>
    <property type="match status" value="1"/>
</dbReference>
<dbReference type="EMBL" id="FQZN01000013">
    <property type="protein sequence ID" value="SHJ02006.1"/>
    <property type="molecule type" value="Genomic_DNA"/>
</dbReference>
<accession>A0A1M6FWE6</accession>
<dbReference type="InterPro" id="IPR043132">
    <property type="entry name" value="BCAT-like_C"/>
</dbReference>
<evidence type="ECO:0000313" key="1">
    <source>
        <dbReference type="EMBL" id="SHJ02006.1"/>
    </source>
</evidence>
<keyword evidence="2" id="KW-1185">Reference proteome</keyword>
<organism evidence="1 2">
    <name type="scientific">Bacteroides stercorirosoris</name>
    <dbReference type="NCBI Taxonomy" id="871324"/>
    <lineage>
        <taxon>Bacteria</taxon>
        <taxon>Pseudomonadati</taxon>
        <taxon>Bacteroidota</taxon>
        <taxon>Bacteroidia</taxon>
        <taxon>Bacteroidales</taxon>
        <taxon>Bacteroidaceae</taxon>
        <taxon>Bacteroides</taxon>
    </lineage>
</organism>
<name>A0A1M6FWE6_9BACE</name>
<dbReference type="AlphaFoldDB" id="A0A1M6FWE6"/>